<keyword evidence="3" id="KW-1185">Reference proteome</keyword>
<dbReference type="RefSeq" id="WP_097182108.1">
    <property type="nucleotide sequence ID" value="NZ_OCNK01000001.1"/>
</dbReference>
<reference evidence="3" key="1">
    <citation type="submission" date="2017-09" db="EMBL/GenBank/DDBJ databases">
        <authorList>
            <person name="Varghese N."/>
            <person name="Submissions S."/>
        </authorList>
    </citation>
    <scope>NUCLEOTIDE SEQUENCE [LARGE SCALE GENOMIC DNA]</scope>
    <source>
        <strain evidence="3">DSM 44270</strain>
    </source>
</reference>
<keyword evidence="1" id="KW-0472">Membrane</keyword>
<organism evidence="2 3">
    <name type="scientific">Blastococcus haudaquaticus</name>
    <dbReference type="NCBI Taxonomy" id="1938745"/>
    <lineage>
        <taxon>Bacteria</taxon>
        <taxon>Bacillati</taxon>
        <taxon>Actinomycetota</taxon>
        <taxon>Actinomycetes</taxon>
        <taxon>Geodermatophilales</taxon>
        <taxon>Geodermatophilaceae</taxon>
        <taxon>Blastococcus</taxon>
    </lineage>
</organism>
<keyword evidence="1" id="KW-1133">Transmembrane helix</keyword>
<dbReference type="OrthoDB" id="4561236at2"/>
<sequence length="109" mass="11477">MPIGAGSSLHFLVGPTIAFVALALLALFMRWAFGTGYGRSKPAQEADDGLLTRVATLSRRESALALRAVLSDAGIRSTVRCPAPHRADVLVFPEDAQRARSLAATFPGG</sequence>
<feature type="transmembrane region" description="Helical" evidence="1">
    <location>
        <begin position="12"/>
        <end position="33"/>
    </location>
</feature>
<evidence type="ECO:0000313" key="3">
    <source>
        <dbReference type="Proteomes" id="UP000219482"/>
    </source>
</evidence>
<proteinExistence type="predicted"/>
<keyword evidence="1" id="KW-0812">Transmembrane</keyword>
<evidence type="ECO:0008006" key="4">
    <source>
        <dbReference type="Google" id="ProtNLM"/>
    </source>
</evidence>
<protein>
    <recommendedName>
        <fullName evidence="4">DUF2007 domain-containing protein</fullName>
    </recommendedName>
</protein>
<accession>A0A286GCK7</accession>
<evidence type="ECO:0000256" key="1">
    <source>
        <dbReference type="SAM" id="Phobius"/>
    </source>
</evidence>
<name>A0A286GCK7_9ACTN</name>
<gene>
    <name evidence="2" type="ORF">SAMN06272739_0230</name>
</gene>
<dbReference type="AlphaFoldDB" id="A0A286GCK7"/>
<dbReference type="Proteomes" id="UP000219482">
    <property type="component" value="Unassembled WGS sequence"/>
</dbReference>
<dbReference type="EMBL" id="OCNK01000001">
    <property type="protein sequence ID" value="SOD93228.1"/>
    <property type="molecule type" value="Genomic_DNA"/>
</dbReference>
<evidence type="ECO:0000313" key="2">
    <source>
        <dbReference type="EMBL" id="SOD93228.1"/>
    </source>
</evidence>